<accession>A0A674I219</accession>
<dbReference type="InterPro" id="IPR029240">
    <property type="entry name" value="MMS19_N"/>
</dbReference>
<evidence type="ECO:0000256" key="3">
    <source>
        <dbReference type="ARBA" id="ARBA00009340"/>
    </source>
</evidence>
<dbReference type="InterPro" id="IPR039920">
    <property type="entry name" value="MMS19"/>
</dbReference>
<evidence type="ECO:0000256" key="2">
    <source>
        <dbReference type="ARBA" id="ARBA00004186"/>
    </source>
</evidence>
<evidence type="ECO:0000259" key="12">
    <source>
        <dbReference type="Pfam" id="PF14500"/>
    </source>
</evidence>
<dbReference type="PANTHER" id="PTHR12891:SF0">
    <property type="entry name" value="MMS19 NUCLEOTIDE EXCISION REPAIR PROTEIN HOMOLOG"/>
    <property type="match status" value="1"/>
</dbReference>
<dbReference type="GO" id="GO:0006281">
    <property type="term" value="P:DNA repair"/>
    <property type="evidence" value="ECO:0007669"/>
    <property type="project" value="UniProtKB-UniRule"/>
</dbReference>
<organism evidence="13 14">
    <name type="scientific">Terrapene triunguis</name>
    <name type="common">Three-toed box turtle</name>
    <dbReference type="NCBI Taxonomy" id="2587831"/>
    <lineage>
        <taxon>Eukaryota</taxon>
        <taxon>Metazoa</taxon>
        <taxon>Chordata</taxon>
        <taxon>Craniata</taxon>
        <taxon>Vertebrata</taxon>
        <taxon>Euteleostomi</taxon>
        <taxon>Archelosauria</taxon>
        <taxon>Testudinata</taxon>
        <taxon>Testudines</taxon>
        <taxon>Cryptodira</taxon>
        <taxon>Durocryptodira</taxon>
        <taxon>Testudinoidea</taxon>
        <taxon>Emydidae</taxon>
        <taxon>Terrapene</taxon>
    </lineage>
</organism>
<keyword evidence="5" id="KW-0677">Repeat</keyword>
<keyword evidence="6 10" id="KW-0227">DNA damage</keyword>
<keyword evidence="4 10" id="KW-0963">Cytoplasm</keyword>
<comment type="subunit">
    <text evidence="10">Component of the CIA complex.</text>
</comment>
<dbReference type="GO" id="GO:0016226">
    <property type="term" value="P:iron-sulfur cluster assembly"/>
    <property type="evidence" value="ECO:0007669"/>
    <property type="project" value="UniProtKB-UniRule"/>
</dbReference>
<comment type="similarity">
    <text evidence="3 10">Belongs to the MET18/MMS19 family.</text>
</comment>
<dbReference type="GO" id="GO:0071817">
    <property type="term" value="C:MMXD complex"/>
    <property type="evidence" value="ECO:0007669"/>
    <property type="project" value="TreeGrafter"/>
</dbReference>
<dbReference type="Proteomes" id="UP000472274">
    <property type="component" value="Unplaced"/>
</dbReference>
<dbReference type="PANTHER" id="PTHR12891">
    <property type="entry name" value="DNA REPAIR/TRANSCRIPTION PROTEIN MET18/MMS19"/>
    <property type="match status" value="1"/>
</dbReference>
<dbReference type="SUPFAM" id="SSF48371">
    <property type="entry name" value="ARM repeat"/>
    <property type="match status" value="1"/>
</dbReference>
<dbReference type="InterPro" id="IPR024687">
    <property type="entry name" value="MMS19_C"/>
</dbReference>
<keyword evidence="7 10" id="KW-0234">DNA repair</keyword>
<comment type="subcellular location">
    <subcellularLocation>
        <location evidence="2 10">Cytoplasm</location>
        <location evidence="2 10">Cytoskeleton</location>
        <location evidence="2 10">Spindle</location>
    </subcellularLocation>
    <subcellularLocation>
        <location evidence="1 10">Nucleus</location>
    </subcellularLocation>
</comment>
<dbReference type="GO" id="GO:0005634">
    <property type="term" value="C:nucleus"/>
    <property type="evidence" value="ECO:0007669"/>
    <property type="project" value="UniProtKB-SubCell"/>
</dbReference>
<feature type="domain" description="MMS19 C-terminal" evidence="11">
    <location>
        <begin position="506"/>
        <end position="929"/>
    </location>
</feature>
<evidence type="ECO:0000256" key="5">
    <source>
        <dbReference type="ARBA" id="ARBA00022737"/>
    </source>
</evidence>
<evidence type="ECO:0000256" key="8">
    <source>
        <dbReference type="ARBA" id="ARBA00023212"/>
    </source>
</evidence>
<dbReference type="GO" id="GO:0097361">
    <property type="term" value="C:cytosolic [4Fe-4S] assembly targeting complex"/>
    <property type="evidence" value="ECO:0007669"/>
    <property type="project" value="UniProtKB-UniRule"/>
</dbReference>
<dbReference type="Gene3D" id="1.25.10.10">
    <property type="entry name" value="Leucine-rich Repeat Variant"/>
    <property type="match status" value="2"/>
</dbReference>
<evidence type="ECO:0000259" key="11">
    <source>
        <dbReference type="Pfam" id="PF12460"/>
    </source>
</evidence>
<dbReference type="Ensembl" id="ENSTMTT00000003497.1">
    <property type="protein sequence ID" value="ENSTMTP00000003371.1"/>
    <property type="gene ID" value="ENSTMTG00000001309.1"/>
</dbReference>
<sequence>LVGGAANGRKPGSWLCCPVQVPGPSGRCGLSPQSWGSNMLDVCFRAVTHLVLFYENRLKDHHLVIPAVLQGLHALSMCEVLAPGLAVSVLKAIFQEVHVQSLPQLDRHTVYSIITNVMRTREEELKGLGADFTFGFIQVMDGEKDPRNLLVAFQIVRDLILEGYVLGKRLAALLPLGGPPPNDPHCIQREDLIVSLRAVLASTPQFAEFLLPLLIEKMDSEMQSAKLDSLQTLSACCTIYGQKELQEFLPSLWSSLRREVFQTASERVEAEALAALHGLAACLSRSVLSSDTEDLLDSFLSGVLQDCRHHLCEPDMKLVWPSAKLLQAAAGASFRAGHRITSSVVPLLLEQYNQHLQSSQRRTILEMLLGFLELQQKWGHEDEGEALNPTQHGGPLLASAVPPTVRTGPTQLCLISGLLAPPNVQLVVDHLTRLVLHADDSQSWGWAEGGSQLGLVRLCPTSVLSAPPPPPSPETPACALGLIHVLLLSEREEEGRRSTHSLRARCLQALAAVSTHPGIVQETVPVLLQCLRQVPKGKAPRESSGACDVVAVCQSLQRVAVQCQRDAESCWYYHQTVVPCLLAVAVQAAMQGEARLLLEEEVLTAMVPVVSAASAHLCPELAAQSVSQVVPLFLDGEVSFLPQDSFPCPFQPFQVSGGSQRRLVALLMAFVCSLPRNVPIPQQDRLLQELLALSCSCDCPFTATAAAKCFAGLVNKYPPGQQLDQLLETAVNRMEAGLAEGPLRTQALALLLWVTKALVLRYHPLSSRLTDKLLGLLGDPELGPAVADGFSLLMADSPDVLHKGCHADVRIMFRQRFFTDNVPKLVQGFHAAGVKANYLKGLSHVLNHLPRPVLVTELPTLLSLLLEALSCPDRVVQLSTLSCLQPLLLEAPHVMSLHVDTLVTKFLGLTSSPAMAIRIAALQCVHALTSLPIPALLPYKPRVIRALAKPLDDMKRLVRKEAVVARGEW</sequence>
<keyword evidence="9 10" id="KW-0539">Nucleus</keyword>
<proteinExistence type="inferred from homology"/>
<evidence type="ECO:0000256" key="1">
    <source>
        <dbReference type="ARBA" id="ARBA00004123"/>
    </source>
</evidence>
<dbReference type="InterPro" id="IPR011989">
    <property type="entry name" value="ARM-like"/>
</dbReference>
<evidence type="ECO:0000256" key="10">
    <source>
        <dbReference type="RuleBase" id="RU367072"/>
    </source>
</evidence>
<dbReference type="InterPro" id="IPR016024">
    <property type="entry name" value="ARM-type_fold"/>
</dbReference>
<name>A0A674I219_9SAUR</name>
<reference evidence="13" key="1">
    <citation type="submission" date="2025-08" db="UniProtKB">
        <authorList>
            <consortium name="Ensembl"/>
        </authorList>
    </citation>
    <scope>IDENTIFICATION</scope>
</reference>
<protein>
    <recommendedName>
        <fullName evidence="10">MMS19 nucleotide excision repair protein</fullName>
    </recommendedName>
</protein>
<dbReference type="Pfam" id="PF14500">
    <property type="entry name" value="MMS19_N"/>
    <property type="match status" value="1"/>
</dbReference>
<gene>
    <name evidence="13" type="primary">MMS19</name>
</gene>
<comment type="function">
    <text evidence="10">Key component of the cytosolic iron-sulfur protein assembly (CIA) complex, a multiprotein complex that mediates the incorporation of iron-sulfur cluster into apoproteins specifically involved in DNA metabolism and genomic integrity. In the CIA complex, MMS19 acts as an adapter between early-acting CIA components and a subset of cellular target iron-sulfur proteins.</text>
</comment>
<evidence type="ECO:0000313" key="14">
    <source>
        <dbReference type="Proteomes" id="UP000472274"/>
    </source>
</evidence>
<dbReference type="FunFam" id="1.25.10.10:FF:000114">
    <property type="entry name" value="MMS19 nucleotide excision repair protein homolog isoform X2"/>
    <property type="match status" value="1"/>
</dbReference>
<dbReference type="AlphaFoldDB" id="A0A674I219"/>
<keyword evidence="14" id="KW-1185">Reference proteome</keyword>
<keyword evidence="8 10" id="KW-0206">Cytoskeleton</keyword>
<evidence type="ECO:0000256" key="7">
    <source>
        <dbReference type="ARBA" id="ARBA00023204"/>
    </source>
</evidence>
<evidence type="ECO:0000256" key="9">
    <source>
        <dbReference type="ARBA" id="ARBA00023242"/>
    </source>
</evidence>
<reference evidence="13" key="2">
    <citation type="submission" date="2025-09" db="UniProtKB">
        <authorList>
            <consortium name="Ensembl"/>
        </authorList>
    </citation>
    <scope>IDENTIFICATION</scope>
</reference>
<dbReference type="GO" id="GO:0051604">
    <property type="term" value="P:protein maturation"/>
    <property type="evidence" value="ECO:0007669"/>
    <property type="project" value="UniProtKB-UniRule"/>
</dbReference>
<evidence type="ECO:0000256" key="4">
    <source>
        <dbReference type="ARBA" id="ARBA00022490"/>
    </source>
</evidence>
<evidence type="ECO:0000256" key="6">
    <source>
        <dbReference type="ARBA" id="ARBA00022763"/>
    </source>
</evidence>
<evidence type="ECO:0000313" key="13">
    <source>
        <dbReference type="Ensembl" id="ENSTMTP00000003371.1"/>
    </source>
</evidence>
<dbReference type="Pfam" id="PF12460">
    <property type="entry name" value="MMS19_C"/>
    <property type="match status" value="1"/>
</dbReference>
<dbReference type="GeneTree" id="ENSGT00390000015583"/>
<feature type="domain" description="MMS19 N-terminal" evidence="12">
    <location>
        <begin position="46"/>
        <end position="262"/>
    </location>
</feature>